<proteinExistence type="predicted"/>
<sequence>MNRIEEKLPVNNISIDKQLDKNSFINYFKDDLMPYNNNEDLFIFSKKYSIYDMEFWIIVGFKKENIQYVELENADESLSNSYANWSNYKVKLKKDSHDNWLKKLLGFPDIIRDNEVIYNLQWGKVTSYVDPKSGNVCISIRYRY</sequence>
<evidence type="ECO:0000313" key="2">
    <source>
        <dbReference type="Proteomes" id="UP000654670"/>
    </source>
</evidence>
<evidence type="ECO:0000313" key="1">
    <source>
        <dbReference type="EMBL" id="GGL52082.1"/>
    </source>
</evidence>
<name>A0A917S228_9BACL</name>
<dbReference type="RefSeq" id="WP_188802497.1">
    <property type="nucleotide sequence ID" value="NZ_BMOK01000005.1"/>
</dbReference>
<organism evidence="1 2">
    <name type="scientific">Sporolactobacillus putidus</name>
    <dbReference type="NCBI Taxonomy" id="492735"/>
    <lineage>
        <taxon>Bacteria</taxon>
        <taxon>Bacillati</taxon>
        <taxon>Bacillota</taxon>
        <taxon>Bacilli</taxon>
        <taxon>Bacillales</taxon>
        <taxon>Sporolactobacillaceae</taxon>
        <taxon>Sporolactobacillus</taxon>
    </lineage>
</organism>
<accession>A0A917S228</accession>
<gene>
    <name evidence="1" type="ORF">GCM10007968_15260</name>
</gene>
<dbReference type="Proteomes" id="UP000654670">
    <property type="component" value="Unassembled WGS sequence"/>
</dbReference>
<dbReference type="EMBL" id="BMOK01000005">
    <property type="protein sequence ID" value="GGL52082.1"/>
    <property type="molecule type" value="Genomic_DNA"/>
</dbReference>
<reference evidence="1" key="2">
    <citation type="submission" date="2020-09" db="EMBL/GenBank/DDBJ databases">
        <authorList>
            <person name="Sun Q."/>
            <person name="Ohkuma M."/>
        </authorList>
    </citation>
    <scope>NUCLEOTIDE SEQUENCE</scope>
    <source>
        <strain evidence="1">JCM 15325</strain>
    </source>
</reference>
<protein>
    <submittedName>
        <fullName evidence="1">Uncharacterized protein</fullName>
    </submittedName>
</protein>
<reference evidence="1" key="1">
    <citation type="journal article" date="2014" name="Int. J. Syst. Evol. Microbiol.">
        <title>Complete genome sequence of Corynebacterium casei LMG S-19264T (=DSM 44701T), isolated from a smear-ripened cheese.</title>
        <authorList>
            <consortium name="US DOE Joint Genome Institute (JGI-PGF)"/>
            <person name="Walter F."/>
            <person name="Albersmeier A."/>
            <person name="Kalinowski J."/>
            <person name="Ruckert C."/>
        </authorList>
    </citation>
    <scope>NUCLEOTIDE SEQUENCE</scope>
    <source>
        <strain evidence="1">JCM 15325</strain>
    </source>
</reference>
<dbReference type="AlphaFoldDB" id="A0A917S228"/>
<keyword evidence="2" id="KW-1185">Reference proteome</keyword>
<comment type="caution">
    <text evidence="1">The sequence shown here is derived from an EMBL/GenBank/DDBJ whole genome shotgun (WGS) entry which is preliminary data.</text>
</comment>